<dbReference type="OrthoDB" id="9806583at2"/>
<feature type="binding site" evidence="19">
    <location>
        <begin position="141"/>
        <end position="142"/>
    </location>
    <ligand>
        <name>NAD(+)</name>
        <dbReference type="ChEBI" id="CHEBI:57540"/>
    </ligand>
</feature>
<dbReference type="PATRIC" id="fig|631454.5.peg.2522"/>
<feature type="binding site" evidence="19">
    <location>
        <begin position="117"/>
        <end position="121"/>
    </location>
    <ligand>
        <name>NAD(+)</name>
        <dbReference type="ChEBI" id="CHEBI:57540"/>
    </ligand>
</feature>
<dbReference type="GO" id="GO:0046872">
    <property type="term" value="F:metal ion binding"/>
    <property type="evidence" value="ECO:0007669"/>
    <property type="project" value="UniProtKB-KW"/>
</dbReference>
<feature type="binding site" evidence="19">
    <location>
        <position position="154"/>
    </location>
    <ligand>
        <name>NAD(+)</name>
        <dbReference type="ChEBI" id="CHEBI:57540"/>
    </ligand>
</feature>
<gene>
    <name evidence="19" type="primary">aroB</name>
    <name evidence="22" type="ORF">N177_2553</name>
</gene>
<evidence type="ECO:0000259" key="20">
    <source>
        <dbReference type="Pfam" id="PF01761"/>
    </source>
</evidence>
<evidence type="ECO:0000256" key="2">
    <source>
        <dbReference type="ARBA" id="ARBA00001911"/>
    </source>
</evidence>
<comment type="catalytic activity">
    <reaction evidence="1 19">
        <text>7-phospho-2-dehydro-3-deoxy-D-arabino-heptonate = 3-dehydroquinate + phosphate</text>
        <dbReference type="Rhea" id="RHEA:21968"/>
        <dbReference type="ChEBI" id="CHEBI:32364"/>
        <dbReference type="ChEBI" id="CHEBI:43474"/>
        <dbReference type="ChEBI" id="CHEBI:58394"/>
        <dbReference type="EC" id="4.2.3.4"/>
    </reaction>
</comment>
<dbReference type="AlphaFoldDB" id="V4RFE9"/>
<name>V4RFE9_9HYPH</name>
<keyword evidence="14 19" id="KW-0862">Zinc</keyword>
<organism evidence="22 23">
    <name type="scientific">Lutibaculum baratangense AMV1</name>
    <dbReference type="NCBI Taxonomy" id="631454"/>
    <lineage>
        <taxon>Bacteria</taxon>
        <taxon>Pseudomonadati</taxon>
        <taxon>Pseudomonadota</taxon>
        <taxon>Alphaproteobacteria</taxon>
        <taxon>Hyphomicrobiales</taxon>
        <taxon>Tepidamorphaceae</taxon>
        <taxon>Lutibaculum</taxon>
    </lineage>
</organism>
<comment type="cofactor">
    <cofactor evidence="3">
        <name>Zn(2+)</name>
        <dbReference type="ChEBI" id="CHEBI:29105"/>
    </cofactor>
</comment>
<dbReference type="GO" id="GO:0009423">
    <property type="term" value="P:chorismate biosynthetic process"/>
    <property type="evidence" value="ECO:0007669"/>
    <property type="project" value="UniProtKB-UniRule"/>
</dbReference>
<comment type="cofactor">
    <cofactor evidence="19">
        <name>Co(2+)</name>
        <dbReference type="ChEBI" id="CHEBI:48828"/>
    </cofactor>
    <cofactor evidence="19">
        <name>Zn(2+)</name>
        <dbReference type="ChEBI" id="CHEBI:29105"/>
    </cofactor>
    <text evidence="19">Binds 1 divalent metal cation per subunit. Can use either Co(2+) or Zn(2+).</text>
</comment>
<comment type="similarity">
    <text evidence="7 19">Belongs to the sugar phosphate cyclases superfamily. Dehydroquinate synthase family.</text>
</comment>
<proteinExistence type="inferred from homology"/>
<evidence type="ECO:0000256" key="13">
    <source>
        <dbReference type="ARBA" id="ARBA00022741"/>
    </source>
</evidence>
<evidence type="ECO:0000256" key="3">
    <source>
        <dbReference type="ARBA" id="ARBA00001947"/>
    </source>
</evidence>
<keyword evidence="10 19" id="KW-0963">Cytoplasm</keyword>
<evidence type="ECO:0000256" key="10">
    <source>
        <dbReference type="ARBA" id="ARBA00022490"/>
    </source>
</evidence>
<dbReference type="GO" id="GO:0005737">
    <property type="term" value="C:cytoplasm"/>
    <property type="evidence" value="ECO:0007669"/>
    <property type="project" value="UniProtKB-SubCell"/>
</dbReference>
<dbReference type="NCBIfam" id="TIGR01357">
    <property type="entry name" value="aroB"/>
    <property type="match status" value="1"/>
</dbReference>
<feature type="binding site" evidence="19">
    <location>
        <position position="276"/>
    </location>
    <ligand>
        <name>Zn(2+)</name>
        <dbReference type="ChEBI" id="CHEBI:29105"/>
    </ligand>
</feature>
<dbReference type="Proteomes" id="UP000017819">
    <property type="component" value="Unassembled WGS sequence"/>
</dbReference>
<keyword evidence="23" id="KW-1185">Reference proteome</keyword>
<evidence type="ECO:0000256" key="17">
    <source>
        <dbReference type="ARBA" id="ARBA00023239"/>
    </source>
</evidence>
<feature type="binding site" evidence="19">
    <location>
        <position position="196"/>
    </location>
    <ligand>
        <name>Zn(2+)</name>
        <dbReference type="ChEBI" id="CHEBI:29105"/>
    </ligand>
</feature>
<comment type="cofactor">
    <cofactor evidence="2 19">
        <name>NAD(+)</name>
        <dbReference type="ChEBI" id="CHEBI:57540"/>
    </cofactor>
</comment>
<dbReference type="GO" id="GO:0003856">
    <property type="term" value="F:3-dehydroquinate synthase activity"/>
    <property type="evidence" value="ECO:0007669"/>
    <property type="project" value="UniProtKB-UniRule"/>
</dbReference>
<dbReference type="EMBL" id="AWXZ01000035">
    <property type="protein sequence ID" value="ESR24104.1"/>
    <property type="molecule type" value="Genomic_DNA"/>
</dbReference>
<dbReference type="Gene3D" id="1.20.1090.10">
    <property type="entry name" value="Dehydroquinate synthase-like - alpha domain"/>
    <property type="match status" value="1"/>
</dbReference>
<evidence type="ECO:0000256" key="6">
    <source>
        <dbReference type="ARBA" id="ARBA00004661"/>
    </source>
</evidence>
<evidence type="ECO:0000256" key="14">
    <source>
        <dbReference type="ARBA" id="ARBA00022833"/>
    </source>
</evidence>
<dbReference type="Pfam" id="PF24621">
    <property type="entry name" value="DHQS_C"/>
    <property type="match status" value="1"/>
</dbReference>
<dbReference type="GO" id="GO:0000166">
    <property type="term" value="F:nucleotide binding"/>
    <property type="evidence" value="ECO:0007669"/>
    <property type="project" value="UniProtKB-KW"/>
</dbReference>
<keyword evidence="11 19" id="KW-0028">Amino-acid biosynthesis</keyword>
<dbReference type="PANTHER" id="PTHR43622:SF7">
    <property type="entry name" value="3-DEHYDROQUINATE SYNTHASE, CHLOROPLASTIC"/>
    <property type="match status" value="1"/>
</dbReference>
<comment type="caution">
    <text evidence="22">The sequence shown here is derived from an EMBL/GenBank/DDBJ whole genome shotgun (WGS) entry which is preliminary data.</text>
</comment>
<dbReference type="InterPro" id="IPR050071">
    <property type="entry name" value="Dehydroquinate_synthase"/>
</dbReference>
<dbReference type="CDD" id="cd08195">
    <property type="entry name" value="DHQS"/>
    <property type="match status" value="1"/>
</dbReference>
<evidence type="ECO:0000256" key="7">
    <source>
        <dbReference type="ARBA" id="ARBA00005412"/>
    </source>
</evidence>
<feature type="binding site" evidence="19">
    <location>
        <position position="163"/>
    </location>
    <ligand>
        <name>NAD(+)</name>
        <dbReference type="ChEBI" id="CHEBI:57540"/>
    </ligand>
</feature>
<evidence type="ECO:0000313" key="22">
    <source>
        <dbReference type="EMBL" id="ESR24104.1"/>
    </source>
</evidence>
<sequence>MSDGGVATRPATEVVGVELGTRRYDIVIGSGALEELGPRLGELAPGGRVMIVTDENVARCHLERLERALAGHVALAPSVIVPPGESSKCFGELQRVVEEMLDAMLERGDLVVALGGGVVGDLAGFAAAILRRGVRYVQVPTSLLAQVDSSVGGKTGIDTRHGKNLVGAFHQPALVVADTSLLDTLSPREFRAGYAEVVKYGLIDAASFFEWLEGSWREIFAGGPAREQAIAASCRAKSRIVASDERESGQRALLNLGHTFGHALEAATGFSQRLVHGEGVAIGMVLAFGYSVRLGLCKPADESRVRAHLEAVGLPTDLAHIEGDIGDAESLIDHIMQDKKVERGSLTFILARGIGHAFIARNVDAGDVREYLAERLSAR</sequence>
<protein>
    <recommendedName>
        <fullName evidence="9 19">3-dehydroquinate synthase</fullName>
        <shortName evidence="19">DHQS</shortName>
        <ecNumber evidence="8 19">4.2.3.4</ecNumber>
    </recommendedName>
</protein>
<evidence type="ECO:0000256" key="8">
    <source>
        <dbReference type="ARBA" id="ARBA00013031"/>
    </source>
</evidence>
<evidence type="ECO:0000256" key="4">
    <source>
        <dbReference type="ARBA" id="ARBA00003485"/>
    </source>
</evidence>
<feature type="domain" description="3-dehydroquinate synthase C-terminal" evidence="21">
    <location>
        <begin position="193"/>
        <end position="341"/>
    </location>
</feature>
<comment type="function">
    <text evidence="4 19">Catalyzes the conversion of 3-deoxy-D-arabino-heptulosonate 7-phosphate (DAHP) to dehydroquinate (DHQ).</text>
</comment>
<evidence type="ECO:0000256" key="12">
    <source>
        <dbReference type="ARBA" id="ARBA00022723"/>
    </source>
</evidence>
<dbReference type="PANTHER" id="PTHR43622">
    <property type="entry name" value="3-DEHYDROQUINATE SYNTHASE"/>
    <property type="match status" value="1"/>
</dbReference>
<evidence type="ECO:0000256" key="5">
    <source>
        <dbReference type="ARBA" id="ARBA00004496"/>
    </source>
</evidence>
<keyword evidence="16 19" id="KW-0057">Aromatic amino acid biosynthesis</keyword>
<dbReference type="RefSeq" id="WP_023432682.1">
    <property type="nucleotide sequence ID" value="NZ_AWXZ01000035.1"/>
</dbReference>
<dbReference type="PIRSF" id="PIRSF001455">
    <property type="entry name" value="DHQ_synth"/>
    <property type="match status" value="1"/>
</dbReference>
<dbReference type="InterPro" id="IPR056179">
    <property type="entry name" value="DHQS_C"/>
</dbReference>
<keyword evidence="18 19" id="KW-0170">Cobalt</keyword>
<dbReference type="InterPro" id="IPR030963">
    <property type="entry name" value="DHQ_synth_fam"/>
</dbReference>
<feature type="binding site" evidence="19">
    <location>
        <position position="258"/>
    </location>
    <ligand>
        <name>Zn(2+)</name>
        <dbReference type="ChEBI" id="CHEBI:29105"/>
    </ligand>
</feature>
<dbReference type="Pfam" id="PF01761">
    <property type="entry name" value="DHQ_synthase"/>
    <property type="match status" value="1"/>
</dbReference>
<keyword evidence="15 19" id="KW-0520">NAD</keyword>
<dbReference type="STRING" id="631454.N177_2553"/>
<keyword evidence="17 19" id="KW-0456">Lyase</keyword>
<dbReference type="GO" id="GO:0008652">
    <property type="term" value="P:amino acid biosynthetic process"/>
    <property type="evidence" value="ECO:0007669"/>
    <property type="project" value="UniProtKB-KW"/>
</dbReference>
<evidence type="ECO:0000256" key="11">
    <source>
        <dbReference type="ARBA" id="ARBA00022605"/>
    </source>
</evidence>
<keyword evidence="13 19" id="KW-0547">Nucleotide-binding</keyword>
<dbReference type="HAMAP" id="MF_00110">
    <property type="entry name" value="DHQ_synthase"/>
    <property type="match status" value="1"/>
</dbReference>
<dbReference type="UniPathway" id="UPA00053">
    <property type="reaction ID" value="UER00085"/>
</dbReference>
<dbReference type="eggNOG" id="COG0337">
    <property type="taxonomic scope" value="Bacteria"/>
</dbReference>
<dbReference type="InterPro" id="IPR030960">
    <property type="entry name" value="DHQS/DOIS_N"/>
</dbReference>
<evidence type="ECO:0000259" key="21">
    <source>
        <dbReference type="Pfam" id="PF24621"/>
    </source>
</evidence>
<comment type="caution">
    <text evidence="19">Lacks conserved residue(s) required for the propagation of feature annotation.</text>
</comment>
<evidence type="ECO:0000256" key="9">
    <source>
        <dbReference type="ARBA" id="ARBA00017684"/>
    </source>
</evidence>
<dbReference type="Gene3D" id="3.40.50.1970">
    <property type="match status" value="1"/>
</dbReference>
<comment type="pathway">
    <text evidence="6 19">Metabolic intermediate biosynthesis; chorismate biosynthesis; chorismate from D-erythrose 4-phosphate and phosphoenolpyruvate: step 2/7.</text>
</comment>
<accession>V4RFE9</accession>
<reference evidence="22 23" key="1">
    <citation type="journal article" date="2014" name="Genome Announc.">
        <title>Draft Genome Sequence of Lutibaculum baratangense Strain AMV1T, Isolated from a Mud Volcano in Andamans, India.</title>
        <authorList>
            <person name="Singh A."/>
            <person name="Sreenivas A."/>
            <person name="Sathyanarayana Reddy G."/>
            <person name="Pinnaka A.K."/>
            <person name="Shivaji S."/>
        </authorList>
    </citation>
    <scope>NUCLEOTIDE SEQUENCE [LARGE SCALE GENOMIC DNA]</scope>
    <source>
        <strain evidence="22 23">AMV1</strain>
    </source>
</reference>
<dbReference type="InterPro" id="IPR016037">
    <property type="entry name" value="DHQ_synth_AroB"/>
</dbReference>
<evidence type="ECO:0000256" key="1">
    <source>
        <dbReference type="ARBA" id="ARBA00001393"/>
    </source>
</evidence>
<dbReference type="SUPFAM" id="SSF56796">
    <property type="entry name" value="Dehydroquinate synthase-like"/>
    <property type="match status" value="1"/>
</dbReference>
<evidence type="ECO:0000313" key="23">
    <source>
        <dbReference type="Proteomes" id="UP000017819"/>
    </source>
</evidence>
<evidence type="ECO:0000256" key="19">
    <source>
        <dbReference type="HAMAP-Rule" id="MF_00110"/>
    </source>
</evidence>
<dbReference type="GO" id="GO:0009073">
    <property type="term" value="P:aromatic amino acid family biosynthetic process"/>
    <property type="evidence" value="ECO:0007669"/>
    <property type="project" value="UniProtKB-KW"/>
</dbReference>
<evidence type="ECO:0000256" key="15">
    <source>
        <dbReference type="ARBA" id="ARBA00023027"/>
    </source>
</evidence>
<keyword evidence="12 19" id="KW-0479">Metal-binding</keyword>
<dbReference type="FunFam" id="3.40.50.1970:FF:000007">
    <property type="entry name" value="Pentafunctional AROM polypeptide"/>
    <property type="match status" value="1"/>
</dbReference>
<comment type="subcellular location">
    <subcellularLocation>
        <location evidence="5 19">Cytoplasm</location>
    </subcellularLocation>
</comment>
<dbReference type="EC" id="4.2.3.4" evidence="8 19"/>
<feature type="domain" description="3-dehydroquinate synthase N-terminal" evidence="20">
    <location>
        <begin position="79"/>
        <end position="191"/>
    </location>
</feature>
<evidence type="ECO:0000256" key="16">
    <source>
        <dbReference type="ARBA" id="ARBA00023141"/>
    </source>
</evidence>
<evidence type="ECO:0000256" key="18">
    <source>
        <dbReference type="ARBA" id="ARBA00023285"/>
    </source>
</evidence>